<reference evidence="3 4" key="1">
    <citation type="journal article" date="2007" name="Nature">
        <title>Evolution of genes and genomes on the Drosophila phylogeny.</title>
        <authorList>
            <consortium name="Drosophila 12 Genomes Consortium"/>
            <person name="Clark A.G."/>
            <person name="Eisen M.B."/>
            <person name="Smith D.R."/>
            <person name="Bergman C.M."/>
            <person name="Oliver B."/>
            <person name="Markow T.A."/>
            <person name="Kaufman T.C."/>
            <person name="Kellis M."/>
            <person name="Gelbart W."/>
            <person name="Iyer V.N."/>
            <person name="Pollard D.A."/>
            <person name="Sackton T.B."/>
            <person name="Larracuente A.M."/>
            <person name="Singh N.D."/>
            <person name="Abad J.P."/>
            <person name="Abt D.N."/>
            <person name="Adryan B."/>
            <person name="Aguade M."/>
            <person name="Akashi H."/>
            <person name="Anderson W.W."/>
            <person name="Aquadro C.F."/>
            <person name="Ardell D.H."/>
            <person name="Arguello R."/>
            <person name="Artieri C.G."/>
            <person name="Barbash D.A."/>
            <person name="Barker D."/>
            <person name="Barsanti P."/>
            <person name="Batterham P."/>
            <person name="Batzoglou S."/>
            <person name="Begun D."/>
            <person name="Bhutkar A."/>
            <person name="Blanco E."/>
            <person name="Bosak S.A."/>
            <person name="Bradley R.K."/>
            <person name="Brand A.D."/>
            <person name="Brent M.R."/>
            <person name="Brooks A.N."/>
            <person name="Brown R.H."/>
            <person name="Butlin R.K."/>
            <person name="Caggese C."/>
            <person name="Calvi B.R."/>
            <person name="Bernardo de Carvalho A."/>
            <person name="Caspi A."/>
            <person name="Castrezana S."/>
            <person name="Celniker S.E."/>
            <person name="Chang J.L."/>
            <person name="Chapple C."/>
            <person name="Chatterji S."/>
            <person name="Chinwalla A."/>
            <person name="Civetta A."/>
            <person name="Clifton S.W."/>
            <person name="Comeron J.M."/>
            <person name="Costello J.C."/>
            <person name="Coyne J.A."/>
            <person name="Daub J."/>
            <person name="David R.G."/>
            <person name="Delcher A.L."/>
            <person name="Delehaunty K."/>
            <person name="Do C.B."/>
            <person name="Ebling H."/>
            <person name="Edwards K."/>
            <person name="Eickbush T."/>
            <person name="Evans J.D."/>
            <person name="Filipski A."/>
            <person name="Findeiss S."/>
            <person name="Freyhult E."/>
            <person name="Fulton L."/>
            <person name="Fulton R."/>
            <person name="Garcia A.C."/>
            <person name="Gardiner A."/>
            <person name="Garfield D.A."/>
            <person name="Garvin B.E."/>
            <person name="Gibson G."/>
            <person name="Gilbert D."/>
            <person name="Gnerre S."/>
            <person name="Godfrey J."/>
            <person name="Good R."/>
            <person name="Gotea V."/>
            <person name="Gravely B."/>
            <person name="Greenberg A.J."/>
            <person name="Griffiths-Jones S."/>
            <person name="Gross S."/>
            <person name="Guigo R."/>
            <person name="Gustafson E.A."/>
            <person name="Haerty W."/>
            <person name="Hahn M.W."/>
            <person name="Halligan D.L."/>
            <person name="Halpern A.L."/>
            <person name="Halter G.M."/>
            <person name="Han M.V."/>
            <person name="Heger A."/>
            <person name="Hillier L."/>
            <person name="Hinrichs A.S."/>
            <person name="Holmes I."/>
            <person name="Hoskins R.A."/>
            <person name="Hubisz M.J."/>
            <person name="Hultmark D."/>
            <person name="Huntley M.A."/>
            <person name="Jaffe D.B."/>
            <person name="Jagadeeshan S."/>
            <person name="Jeck W.R."/>
            <person name="Johnson J."/>
            <person name="Jones C.D."/>
            <person name="Jordan W.C."/>
            <person name="Karpen G.H."/>
            <person name="Kataoka E."/>
            <person name="Keightley P.D."/>
            <person name="Kheradpour P."/>
            <person name="Kirkness E.F."/>
            <person name="Koerich L.B."/>
            <person name="Kristiansen K."/>
            <person name="Kudrna D."/>
            <person name="Kulathinal R.J."/>
            <person name="Kumar S."/>
            <person name="Kwok R."/>
            <person name="Lander E."/>
            <person name="Langley C.H."/>
            <person name="Lapoint R."/>
            <person name="Lazzaro B.P."/>
            <person name="Lee S.J."/>
            <person name="Levesque L."/>
            <person name="Li R."/>
            <person name="Lin C.F."/>
            <person name="Lin M.F."/>
            <person name="Lindblad-Toh K."/>
            <person name="Llopart A."/>
            <person name="Long M."/>
            <person name="Low L."/>
            <person name="Lozovsky E."/>
            <person name="Lu J."/>
            <person name="Luo M."/>
            <person name="Machado C.A."/>
            <person name="Makalowski W."/>
            <person name="Marzo M."/>
            <person name="Matsuda M."/>
            <person name="Matzkin L."/>
            <person name="McAllister B."/>
            <person name="McBride C.S."/>
            <person name="McKernan B."/>
            <person name="McKernan K."/>
            <person name="Mendez-Lago M."/>
            <person name="Minx P."/>
            <person name="Mollenhauer M.U."/>
            <person name="Montooth K."/>
            <person name="Mount S.M."/>
            <person name="Mu X."/>
            <person name="Myers E."/>
            <person name="Negre B."/>
            <person name="Newfeld S."/>
            <person name="Nielsen R."/>
            <person name="Noor M.A."/>
            <person name="O'Grady P."/>
            <person name="Pachter L."/>
            <person name="Papaceit M."/>
            <person name="Parisi M.J."/>
            <person name="Parisi M."/>
            <person name="Parts L."/>
            <person name="Pedersen J.S."/>
            <person name="Pesole G."/>
            <person name="Phillippy A.M."/>
            <person name="Ponting C.P."/>
            <person name="Pop M."/>
            <person name="Porcelli D."/>
            <person name="Powell J.R."/>
            <person name="Prohaska S."/>
            <person name="Pruitt K."/>
            <person name="Puig M."/>
            <person name="Quesneville H."/>
            <person name="Ram K.R."/>
            <person name="Rand D."/>
            <person name="Rasmussen M.D."/>
            <person name="Reed L.K."/>
            <person name="Reenan R."/>
            <person name="Reily A."/>
            <person name="Remington K.A."/>
            <person name="Rieger T.T."/>
            <person name="Ritchie M.G."/>
            <person name="Robin C."/>
            <person name="Rogers Y.H."/>
            <person name="Rohde C."/>
            <person name="Rozas J."/>
            <person name="Rubenfield M.J."/>
            <person name="Ruiz A."/>
            <person name="Russo S."/>
            <person name="Salzberg S.L."/>
            <person name="Sanchez-Gracia A."/>
            <person name="Saranga D.J."/>
            <person name="Sato H."/>
            <person name="Schaeffer S.W."/>
            <person name="Schatz M.C."/>
            <person name="Schlenke T."/>
            <person name="Schwartz R."/>
            <person name="Segarra C."/>
            <person name="Singh R.S."/>
            <person name="Sirot L."/>
            <person name="Sirota M."/>
            <person name="Sisneros N.B."/>
            <person name="Smith C.D."/>
            <person name="Smith T.F."/>
            <person name="Spieth J."/>
            <person name="Stage D.E."/>
            <person name="Stark A."/>
            <person name="Stephan W."/>
            <person name="Strausberg R.L."/>
            <person name="Strempel S."/>
            <person name="Sturgill D."/>
            <person name="Sutton G."/>
            <person name="Sutton G.G."/>
            <person name="Tao W."/>
            <person name="Teichmann S."/>
            <person name="Tobari Y.N."/>
            <person name="Tomimura Y."/>
            <person name="Tsolas J.M."/>
            <person name="Valente V.L."/>
            <person name="Venter E."/>
            <person name="Venter J.C."/>
            <person name="Vicario S."/>
            <person name="Vieira F.G."/>
            <person name="Vilella A.J."/>
            <person name="Villasante A."/>
            <person name="Walenz B."/>
            <person name="Wang J."/>
            <person name="Wasserman M."/>
            <person name="Watts T."/>
            <person name="Wilson D."/>
            <person name="Wilson R.K."/>
            <person name="Wing R.A."/>
            <person name="Wolfner M.F."/>
            <person name="Wong A."/>
            <person name="Wong G.K."/>
            <person name="Wu C.I."/>
            <person name="Wu G."/>
            <person name="Yamamoto D."/>
            <person name="Yang H.P."/>
            <person name="Yang S.P."/>
            <person name="Yorke J.A."/>
            <person name="Yoshida K."/>
            <person name="Zdobnov E."/>
            <person name="Zhang P."/>
            <person name="Zhang Y."/>
            <person name="Zimin A.V."/>
            <person name="Baldwin J."/>
            <person name="Abdouelleil A."/>
            <person name="Abdulkadir J."/>
            <person name="Abebe A."/>
            <person name="Abera B."/>
            <person name="Abreu J."/>
            <person name="Acer S.C."/>
            <person name="Aftuck L."/>
            <person name="Alexander A."/>
            <person name="An P."/>
            <person name="Anderson E."/>
            <person name="Anderson S."/>
            <person name="Arachi H."/>
            <person name="Azer M."/>
            <person name="Bachantsang P."/>
            <person name="Barry A."/>
            <person name="Bayul T."/>
            <person name="Berlin A."/>
            <person name="Bessette D."/>
            <person name="Bloom T."/>
            <person name="Blye J."/>
            <person name="Boguslavskiy L."/>
            <person name="Bonnet C."/>
            <person name="Boukhgalter B."/>
            <person name="Bourzgui I."/>
            <person name="Brown A."/>
            <person name="Cahill P."/>
            <person name="Channer S."/>
            <person name="Cheshatsang Y."/>
            <person name="Chuda L."/>
            <person name="Citroen M."/>
            <person name="Collymore A."/>
            <person name="Cooke P."/>
            <person name="Costello M."/>
            <person name="D'Aco K."/>
            <person name="Daza R."/>
            <person name="De Haan G."/>
            <person name="DeGray S."/>
            <person name="DeMaso C."/>
            <person name="Dhargay N."/>
            <person name="Dooley K."/>
            <person name="Dooley E."/>
            <person name="Doricent M."/>
            <person name="Dorje P."/>
            <person name="Dorjee K."/>
            <person name="Dupes A."/>
            <person name="Elong R."/>
            <person name="Falk J."/>
            <person name="Farina A."/>
            <person name="Faro S."/>
            <person name="Ferguson D."/>
            <person name="Fisher S."/>
            <person name="Foley C.D."/>
            <person name="Franke A."/>
            <person name="Friedrich D."/>
            <person name="Gadbois L."/>
            <person name="Gearin G."/>
            <person name="Gearin C.R."/>
            <person name="Giannoukos G."/>
            <person name="Goode T."/>
            <person name="Graham J."/>
            <person name="Grandbois E."/>
            <person name="Grewal S."/>
            <person name="Gyaltsen K."/>
            <person name="Hafez N."/>
            <person name="Hagos B."/>
            <person name="Hall J."/>
            <person name="Henson C."/>
            <person name="Hollinger A."/>
            <person name="Honan T."/>
            <person name="Huard M.D."/>
            <person name="Hughes L."/>
            <person name="Hurhula B."/>
            <person name="Husby M.E."/>
            <person name="Kamat A."/>
            <person name="Kanga B."/>
            <person name="Kashin S."/>
            <person name="Khazanovich D."/>
            <person name="Kisner P."/>
            <person name="Lance K."/>
            <person name="Lara M."/>
            <person name="Lee W."/>
            <person name="Lennon N."/>
            <person name="Letendre F."/>
            <person name="LeVine R."/>
            <person name="Lipovsky A."/>
            <person name="Liu X."/>
            <person name="Liu J."/>
            <person name="Liu S."/>
            <person name="Lokyitsang T."/>
            <person name="Lokyitsang Y."/>
            <person name="Lubonja R."/>
            <person name="Lui A."/>
            <person name="MacDonald P."/>
            <person name="Magnisalis V."/>
            <person name="Maru K."/>
            <person name="Matthews C."/>
            <person name="McCusker W."/>
            <person name="McDonough S."/>
            <person name="Mehta T."/>
            <person name="Meldrim J."/>
            <person name="Meneus L."/>
            <person name="Mihai O."/>
            <person name="Mihalev A."/>
            <person name="Mihova T."/>
            <person name="Mittelman R."/>
            <person name="Mlenga V."/>
            <person name="Montmayeur A."/>
            <person name="Mulrain L."/>
            <person name="Navidi A."/>
            <person name="Naylor J."/>
            <person name="Negash T."/>
            <person name="Nguyen T."/>
            <person name="Nguyen N."/>
            <person name="Nicol R."/>
            <person name="Norbu C."/>
            <person name="Norbu N."/>
            <person name="Novod N."/>
            <person name="O'Neill B."/>
            <person name="Osman S."/>
            <person name="Markiewicz E."/>
            <person name="Oyono O.L."/>
            <person name="Patti C."/>
            <person name="Phunkhang P."/>
            <person name="Pierre F."/>
            <person name="Priest M."/>
            <person name="Raghuraman S."/>
            <person name="Rege F."/>
            <person name="Reyes R."/>
            <person name="Rise C."/>
            <person name="Rogov P."/>
            <person name="Ross K."/>
            <person name="Ryan E."/>
            <person name="Settipalli S."/>
            <person name="Shea T."/>
            <person name="Sherpa N."/>
            <person name="Shi L."/>
            <person name="Shih D."/>
            <person name="Sparrow T."/>
            <person name="Spaulding J."/>
            <person name="Stalker J."/>
            <person name="Stange-Thomann N."/>
            <person name="Stavropoulos S."/>
            <person name="Stone C."/>
            <person name="Strader C."/>
            <person name="Tesfaye S."/>
            <person name="Thomson T."/>
            <person name="Thoulutsang Y."/>
            <person name="Thoulutsang D."/>
            <person name="Topham K."/>
            <person name="Topping I."/>
            <person name="Tsamla T."/>
            <person name="Vassiliev H."/>
            <person name="Vo A."/>
            <person name="Wangchuk T."/>
            <person name="Wangdi T."/>
            <person name="Weiand M."/>
            <person name="Wilkinson J."/>
            <person name="Wilson A."/>
            <person name="Yadav S."/>
            <person name="Young G."/>
            <person name="Yu Q."/>
            <person name="Zembek L."/>
            <person name="Zhong D."/>
            <person name="Zimmer A."/>
            <person name="Zwirko Z."/>
            <person name="Jaffe D.B."/>
            <person name="Alvarez P."/>
            <person name="Brockman W."/>
            <person name="Butler J."/>
            <person name="Chin C."/>
            <person name="Gnerre S."/>
            <person name="Grabherr M."/>
            <person name="Kleber M."/>
            <person name="Mauceli E."/>
            <person name="MacCallum I."/>
        </authorList>
    </citation>
    <scope>NUCLEOTIDE SEQUENCE [LARGE SCALE GENOMIC DNA]</scope>
    <source>
        <strain evidence="4">Tucson 15010-1051.87</strain>
    </source>
</reference>
<dbReference type="HOGENOM" id="CLU_1449180_0_0_1"/>
<dbReference type="PANTHER" id="PTHR12243">
    <property type="entry name" value="MADF DOMAIN TRANSCRIPTION FACTOR"/>
    <property type="match status" value="1"/>
</dbReference>
<name>B4LBR8_DROVI</name>
<dbReference type="PANTHER" id="PTHR12243:SF67">
    <property type="entry name" value="COREPRESSOR OF PANGOLIN, ISOFORM A-RELATED"/>
    <property type="match status" value="1"/>
</dbReference>
<dbReference type="GO" id="GO:0005634">
    <property type="term" value="C:nucleus"/>
    <property type="evidence" value="ECO:0007669"/>
    <property type="project" value="TreeGrafter"/>
</dbReference>
<dbReference type="GO" id="GO:0006357">
    <property type="term" value="P:regulation of transcription by RNA polymerase II"/>
    <property type="evidence" value="ECO:0007669"/>
    <property type="project" value="TreeGrafter"/>
</dbReference>
<dbReference type="EMBL" id="CH940647">
    <property type="protein sequence ID" value="EDW68695.2"/>
    <property type="molecule type" value="Genomic_DNA"/>
</dbReference>
<evidence type="ECO:0000259" key="2">
    <source>
        <dbReference type="PROSITE" id="PS51029"/>
    </source>
</evidence>
<proteinExistence type="predicted"/>
<evidence type="ECO:0000313" key="4">
    <source>
        <dbReference type="Proteomes" id="UP000008792"/>
    </source>
</evidence>
<dbReference type="AlphaFoldDB" id="B4LBR8"/>
<dbReference type="GO" id="GO:0005667">
    <property type="term" value="C:transcription regulator complex"/>
    <property type="evidence" value="ECO:0007669"/>
    <property type="project" value="TreeGrafter"/>
</dbReference>
<protein>
    <recommendedName>
        <fullName evidence="2">MADF domain-containing protein</fullName>
    </recommendedName>
</protein>
<feature type="non-terminal residue" evidence="3">
    <location>
        <position position="1"/>
    </location>
</feature>
<dbReference type="eggNOG" id="ENOG502TCV2">
    <property type="taxonomic scope" value="Eukaryota"/>
</dbReference>
<feature type="domain" description="MADF" evidence="2">
    <location>
        <begin position="1"/>
        <end position="55"/>
    </location>
</feature>
<dbReference type="InParanoid" id="B4LBR8"/>
<keyword evidence="4" id="KW-1185">Reference proteome</keyword>
<dbReference type="OrthoDB" id="6147983at2759"/>
<dbReference type="FunCoup" id="B4LBR8">
    <property type="interactions" value="8"/>
</dbReference>
<dbReference type="Proteomes" id="UP000008792">
    <property type="component" value="Unassembled WGS sequence"/>
</dbReference>
<dbReference type="PROSITE" id="PS51029">
    <property type="entry name" value="MADF"/>
    <property type="match status" value="1"/>
</dbReference>
<organism evidence="3 4">
    <name type="scientific">Drosophila virilis</name>
    <name type="common">Fruit fly</name>
    <dbReference type="NCBI Taxonomy" id="7244"/>
    <lineage>
        <taxon>Eukaryota</taxon>
        <taxon>Metazoa</taxon>
        <taxon>Ecdysozoa</taxon>
        <taxon>Arthropoda</taxon>
        <taxon>Hexapoda</taxon>
        <taxon>Insecta</taxon>
        <taxon>Pterygota</taxon>
        <taxon>Neoptera</taxon>
        <taxon>Endopterygota</taxon>
        <taxon>Diptera</taxon>
        <taxon>Brachycera</taxon>
        <taxon>Muscomorpha</taxon>
        <taxon>Ephydroidea</taxon>
        <taxon>Drosophilidae</taxon>
        <taxon>Drosophila</taxon>
    </lineage>
</organism>
<dbReference type="InterPro" id="IPR006578">
    <property type="entry name" value="MADF-dom"/>
</dbReference>
<accession>B4LBR8</accession>
<gene>
    <name evidence="3" type="primary">Dvir\GJ12553</name>
    <name evidence="3" type="ORF">Dvir_GJ12553</name>
</gene>
<sequence length="186" mass="21275">IAKYFILFTVKQSQCRWKTLRDRFVRECHKCSDSQMDSSHWRYFKQLQFLLEHIKPRGCGSLDDQQLDLEVDLSLDNDETNRSYSSDPHCKSEANGDDPLSEASSSPTEQPPLGLEQAQEEFLRVMGLLETVLAQKPSDVPQADPFYKYLESILSRVEANARADIQLEILNYANQLVKNAKTQSAS</sequence>
<dbReference type="InterPro" id="IPR039353">
    <property type="entry name" value="TF_Adf1"/>
</dbReference>
<dbReference type="Pfam" id="PF10545">
    <property type="entry name" value="MADF_DNA_bdg"/>
    <property type="match status" value="1"/>
</dbReference>
<dbReference type="KEGG" id="dvi:6622228"/>
<evidence type="ECO:0000256" key="1">
    <source>
        <dbReference type="SAM" id="MobiDB-lite"/>
    </source>
</evidence>
<evidence type="ECO:0000313" key="3">
    <source>
        <dbReference type="EMBL" id="EDW68695.2"/>
    </source>
</evidence>
<feature type="region of interest" description="Disordered" evidence="1">
    <location>
        <begin position="78"/>
        <end position="113"/>
    </location>
</feature>